<dbReference type="Pfam" id="PF00378">
    <property type="entry name" value="ECH_1"/>
    <property type="match status" value="1"/>
</dbReference>
<dbReference type="GO" id="GO:0005829">
    <property type="term" value="C:cytosol"/>
    <property type="evidence" value="ECO:0007669"/>
    <property type="project" value="TreeGrafter"/>
</dbReference>
<dbReference type="GeneID" id="93881318"/>
<dbReference type="SUPFAM" id="SSF52096">
    <property type="entry name" value="ClpP/crotonase"/>
    <property type="match status" value="1"/>
</dbReference>
<dbReference type="InterPro" id="IPR014748">
    <property type="entry name" value="Enoyl-CoA_hydra_C"/>
</dbReference>
<evidence type="ECO:0000256" key="1">
    <source>
        <dbReference type="ARBA" id="ARBA00005254"/>
    </source>
</evidence>
<keyword evidence="4" id="KW-1185">Reference proteome</keyword>
<name>A0A494UH12_9ACTN</name>
<dbReference type="GO" id="GO:0009234">
    <property type="term" value="P:menaquinone biosynthetic process"/>
    <property type="evidence" value="ECO:0007669"/>
    <property type="project" value="TreeGrafter"/>
</dbReference>
<dbReference type="Proteomes" id="UP000282170">
    <property type="component" value="Chromosome"/>
</dbReference>
<dbReference type="Gene3D" id="3.90.226.10">
    <property type="entry name" value="2-enoyl-CoA Hydratase, Chain A, domain 1"/>
    <property type="match status" value="1"/>
</dbReference>
<proteinExistence type="inferred from homology"/>
<dbReference type="CDD" id="cd06558">
    <property type="entry name" value="crotonase-like"/>
    <property type="match status" value="1"/>
</dbReference>
<evidence type="ECO:0000313" key="4">
    <source>
        <dbReference type="Proteomes" id="UP000282170"/>
    </source>
</evidence>
<dbReference type="RefSeq" id="WP_121544510.1">
    <property type="nucleotide sequence ID" value="NZ_CP023407.1"/>
</dbReference>
<dbReference type="InterPro" id="IPR018376">
    <property type="entry name" value="Enoyl-CoA_hyd/isom_CS"/>
</dbReference>
<accession>A0A494UH12</accession>
<dbReference type="PANTHER" id="PTHR43113">
    <property type="entry name" value="NUCLEOSIDE-DIPHOSPHATE-SUGAR EPIMERASE"/>
    <property type="match status" value="1"/>
</dbReference>
<evidence type="ECO:0000256" key="2">
    <source>
        <dbReference type="RuleBase" id="RU003707"/>
    </source>
</evidence>
<organism evidence="3 4">
    <name type="scientific">Streptomyces fungicidicus</name>
    <dbReference type="NCBI Taxonomy" id="68203"/>
    <lineage>
        <taxon>Bacteria</taxon>
        <taxon>Bacillati</taxon>
        <taxon>Actinomycetota</taxon>
        <taxon>Actinomycetes</taxon>
        <taxon>Kitasatosporales</taxon>
        <taxon>Streptomycetaceae</taxon>
        <taxon>Streptomyces</taxon>
    </lineage>
</organism>
<dbReference type="PANTHER" id="PTHR43113:SF1">
    <property type="entry name" value="1,4-DIHYDROXY-2-NAPHTHOYL-COA SYNTHASE, PEROXISOMAL"/>
    <property type="match status" value="1"/>
</dbReference>
<reference evidence="3 4" key="1">
    <citation type="submission" date="2017-09" db="EMBL/GenBank/DDBJ databases">
        <authorList>
            <person name="Zhang H."/>
            <person name="Hu S."/>
            <person name="Xu J."/>
            <person name="He Z."/>
        </authorList>
    </citation>
    <scope>NUCLEOTIDE SEQUENCE [LARGE SCALE GENOMIC DNA]</scope>
    <source>
        <strain evidence="3 4">TXX3120</strain>
    </source>
</reference>
<dbReference type="KEGG" id="sfug:CNQ36_00850"/>
<dbReference type="EMBL" id="CP023407">
    <property type="protein sequence ID" value="AYL34103.1"/>
    <property type="molecule type" value="Genomic_DNA"/>
</dbReference>
<dbReference type="InterPro" id="IPR029045">
    <property type="entry name" value="ClpP/crotonase-like_dom_sf"/>
</dbReference>
<sequence length="261" mass="28577">MNAPTYDDILIDRTDAVLTLTINRPEAGNKFRHQTCLELVDALQRFRLDRDLRAAVLTGTGDKFFCIGGEHDPVTSLDQSQVLPVIDVYQALDTIPKPIIAAVNGFAVGGGNVLHTVCDLTIASENAVFRQVGPMVGSFDAGYGSWYLEDTIGRKRAKEMWYLNRKYTAAQALDMGLVNEVVAPGEALPRAVEVAREITTRSPLAIGAMKGAFSARHNGVSGQARMAHDQQLSLYLQTREAHEVGAAFGERREPKSESFWA</sequence>
<dbReference type="AlphaFoldDB" id="A0A494UH12"/>
<dbReference type="GO" id="GO:0008935">
    <property type="term" value="F:1,4-dihydroxy-2-naphthoyl-CoA synthase activity"/>
    <property type="evidence" value="ECO:0007669"/>
    <property type="project" value="TreeGrafter"/>
</dbReference>
<dbReference type="InterPro" id="IPR001753">
    <property type="entry name" value="Enoyl-CoA_hydra/iso"/>
</dbReference>
<evidence type="ECO:0000313" key="3">
    <source>
        <dbReference type="EMBL" id="AYL34103.1"/>
    </source>
</evidence>
<dbReference type="Gene3D" id="1.10.12.10">
    <property type="entry name" value="Lyase 2-enoyl-coa Hydratase, Chain A, domain 2"/>
    <property type="match status" value="1"/>
</dbReference>
<dbReference type="PROSITE" id="PS00166">
    <property type="entry name" value="ENOYL_COA_HYDRATASE"/>
    <property type="match status" value="1"/>
</dbReference>
<gene>
    <name evidence="3" type="ORF">CNQ36_00850</name>
</gene>
<protein>
    <submittedName>
        <fullName evidence="3">Crotonase</fullName>
    </submittedName>
</protein>
<comment type="similarity">
    <text evidence="1 2">Belongs to the enoyl-CoA hydratase/isomerase family.</text>
</comment>